<gene>
    <name evidence="1" type="ORF">ZHAS_00008183</name>
</gene>
<evidence type="ECO:0000313" key="1">
    <source>
        <dbReference type="EMBL" id="KFB40755.1"/>
    </source>
</evidence>
<dbReference type="VEuPathDB" id="VectorBase:ASIC008183"/>
<organism evidence="1">
    <name type="scientific">Anopheles sinensis</name>
    <name type="common">Mosquito</name>
    <dbReference type="NCBI Taxonomy" id="74873"/>
    <lineage>
        <taxon>Eukaryota</taxon>
        <taxon>Metazoa</taxon>
        <taxon>Ecdysozoa</taxon>
        <taxon>Arthropoda</taxon>
        <taxon>Hexapoda</taxon>
        <taxon>Insecta</taxon>
        <taxon>Pterygota</taxon>
        <taxon>Neoptera</taxon>
        <taxon>Endopterygota</taxon>
        <taxon>Diptera</taxon>
        <taxon>Nematocera</taxon>
        <taxon>Culicoidea</taxon>
        <taxon>Culicidae</taxon>
        <taxon>Anophelinae</taxon>
        <taxon>Anopheles</taxon>
    </lineage>
</organism>
<sequence length="70" mass="8120">MEGVDEMVHEMVLVNANVELHIPEGLLGDEQLAQIKKLEEKRFNSSLRAPSAFQRPRRLDQIVIDDYFHC</sequence>
<dbReference type="EMBL" id="KE525036">
    <property type="protein sequence ID" value="KFB40755.1"/>
    <property type="molecule type" value="Genomic_DNA"/>
</dbReference>
<name>A0A084VS11_ANOSI</name>
<protein>
    <submittedName>
        <fullName evidence="1 2">Uncharacterized protein</fullName>
    </submittedName>
</protein>
<dbReference type="Proteomes" id="UP000030765">
    <property type="component" value="Unassembled WGS sequence"/>
</dbReference>
<dbReference type="AlphaFoldDB" id="A0A084VS11"/>
<accession>A0A084VS11</accession>
<keyword evidence="3" id="KW-1185">Reference proteome</keyword>
<evidence type="ECO:0000313" key="2">
    <source>
        <dbReference type="EnsemblMetazoa" id="ASIC008183-PA"/>
    </source>
</evidence>
<reference evidence="2" key="2">
    <citation type="submission" date="2020-05" db="UniProtKB">
        <authorList>
            <consortium name="EnsemblMetazoa"/>
        </authorList>
    </citation>
    <scope>IDENTIFICATION</scope>
</reference>
<evidence type="ECO:0000313" key="3">
    <source>
        <dbReference type="Proteomes" id="UP000030765"/>
    </source>
</evidence>
<dbReference type="EnsemblMetazoa" id="ASIC008183-RA">
    <property type="protein sequence ID" value="ASIC008183-PA"/>
    <property type="gene ID" value="ASIC008183"/>
</dbReference>
<dbReference type="EMBL" id="ATLV01015790">
    <property type="status" value="NOT_ANNOTATED_CDS"/>
    <property type="molecule type" value="Genomic_DNA"/>
</dbReference>
<reference evidence="1 3" key="1">
    <citation type="journal article" date="2014" name="BMC Genomics">
        <title>Genome sequence of Anopheles sinensis provides insight into genetics basis of mosquito competence for malaria parasites.</title>
        <authorList>
            <person name="Zhou D."/>
            <person name="Zhang D."/>
            <person name="Ding G."/>
            <person name="Shi L."/>
            <person name="Hou Q."/>
            <person name="Ye Y."/>
            <person name="Xu Y."/>
            <person name="Zhou H."/>
            <person name="Xiong C."/>
            <person name="Li S."/>
            <person name="Yu J."/>
            <person name="Hong S."/>
            <person name="Yu X."/>
            <person name="Zou P."/>
            <person name="Chen C."/>
            <person name="Chang X."/>
            <person name="Wang W."/>
            <person name="Lv Y."/>
            <person name="Sun Y."/>
            <person name="Ma L."/>
            <person name="Shen B."/>
            <person name="Zhu C."/>
        </authorList>
    </citation>
    <scope>NUCLEOTIDE SEQUENCE [LARGE SCALE GENOMIC DNA]</scope>
</reference>
<proteinExistence type="predicted"/>